<dbReference type="PANTHER" id="PTHR43434">
    <property type="entry name" value="PHOSPHOGLYCOLATE PHOSPHATASE"/>
    <property type="match status" value="1"/>
</dbReference>
<dbReference type="InterPro" id="IPR036412">
    <property type="entry name" value="HAD-like_sf"/>
</dbReference>
<proteinExistence type="predicted"/>
<dbReference type="AlphaFoldDB" id="A0A3N6PX81"/>
<keyword evidence="1" id="KW-0378">Hydrolase</keyword>
<dbReference type="SUPFAM" id="SSF56784">
    <property type="entry name" value="HAD-like"/>
    <property type="match status" value="1"/>
</dbReference>
<accession>A0A3N6PX81</accession>
<evidence type="ECO:0000313" key="2">
    <source>
        <dbReference type="Proteomes" id="UP000269154"/>
    </source>
</evidence>
<dbReference type="PANTHER" id="PTHR43434:SF21">
    <property type="entry name" value="SLL0295 PROTEIN"/>
    <property type="match status" value="1"/>
</dbReference>
<comment type="caution">
    <text evidence="1">The sequence shown here is derived from an EMBL/GenBank/DDBJ whole genome shotgun (WGS) entry which is preliminary data.</text>
</comment>
<dbReference type="GO" id="GO:0006281">
    <property type="term" value="P:DNA repair"/>
    <property type="evidence" value="ECO:0007669"/>
    <property type="project" value="TreeGrafter"/>
</dbReference>
<protein>
    <submittedName>
        <fullName evidence="1">HAD family hydrolase</fullName>
    </submittedName>
</protein>
<reference evidence="1 2" key="1">
    <citation type="journal article" date="2018" name="ACS Chem. Biol.">
        <title>Ketoreductase domain dysfunction expands chemodiversity: malyngamide biosynthesis in the cyanobacterium Okeania hirsuta.</title>
        <authorList>
            <person name="Moss N.A."/>
            <person name="Leao T."/>
            <person name="Rankin M."/>
            <person name="McCullough T.M."/>
            <person name="Qu P."/>
            <person name="Korobeynikov A."/>
            <person name="Smith J.L."/>
            <person name="Gerwick L."/>
            <person name="Gerwick W.H."/>
        </authorList>
    </citation>
    <scope>NUCLEOTIDE SEQUENCE [LARGE SCALE GENOMIC DNA]</scope>
    <source>
        <strain evidence="1 2">PAB10Feb10-1</strain>
    </source>
</reference>
<dbReference type="OrthoDB" id="368044at2"/>
<gene>
    <name evidence="1" type="ORF">D5R40_25240</name>
</gene>
<dbReference type="InterPro" id="IPR050155">
    <property type="entry name" value="HAD-like_hydrolase_sf"/>
</dbReference>
<dbReference type="Proteomes" id="UP000269154">
    <property type="component" value="Unassembled WGS sequence"/>
</dbReference>
<evidence type="ECO:0000313" key="1">
    <source>
        <dbReference type="EMBL" id="RQH28827.1"/>
    </source>
</evidence>
<organism evidence="1 2">
    <name type="scientific">Okeania hirsuta</name>
    <dbReference type="NCBI Taxonomy" id="1458930"/>
    <lineage>
        <taxon>Bacteria</taxon>
        <taxon>Bacillati</taxon>
        <taxon>Cyanobacteriota</taxon>
        <taxon>Cyanophyceae</taxon>
        <taxon>Oscillatoriophycideae</taxon>
        <taxon>Oscillatoriales</taxon>
        <taxon>Microcoleaceae</taxon>
        <taxon>Okeania</taxon>
    </lineage>
</organism>
<dbReference type="EMBL" id="RCBY01000202">
    <property type="protein sequence ID" value="RQH28827.1"/>
    <property type="molecule type" value="Genomic_DNA"/>
</dbReference>
<dbReference type="Gene3D" id="3.40.50.1000">
    <property type="entry name" value="HAD superfamily/HAD-like"/>
    <property type="match status" value="1"/>
</dbReference>
<name>A0A3N6PX81_9CYAN</name>
<dbReference type="RefSeq" id="WP_124144317.1">
    <property type="nucleotide sequence ID" value="NZ_CAWOKI010000010.1"/>
</dbReference>
<dbReference type="GO" id="GO:0008967">
    <property type="term" value="F:phosphoglycolate phosphatase activity"/>
    <property type="evidence" value="ECO:0007669"/>
    <property type="project" value="TreeGrafter"/>
</dbReference>
<dbReference type="GO" id="GO:0005829">
    <property type="term" value="C:cytosol"/>
    <property type="evidence" value="ECO:0007669"/>
    <property type="project" value="TreeGrafter"/>
</dbReference>
<keyword evidence="2" id="KW-1185">Reference proteome</keyword>
<dbReference type="InterPro" id="IPR023214">
    <property type="entry name" value="HAD_sf"/>
</dbReference>
<sequence>MQTTIPTLLALDFDGVLCNGLVEYFQTAWRTYCQIWQPLEQKPNNDLAEQFYRLRPVIEIGWEMPVLIRALILGIEEESILREWQAIATKIVTEENQNPGEIGSCLDTTRDEWIAKDLEGWLSLHEFYPGVVEKLKQLIVSEVKPVIVTTKEGRFVRSLLQKQGVNLPETDIIGKECKRPKYETLRMLLAASGAGTIIWFVEDRLKTLLSVQKQSDLKEVELFLADWGYNTQKERESVTQYPPIHLLSSTQFCQNFSLWK</sequence>